<evidence type="ECO:0008006" key="6">
    <source>
        <dbReference type="Google" id="ProtNLM"/>
    </source>
</evidence>
<dbReference type="EnsemblFungi" id="EJT74447">
    <property type="protein sequence ID" value="EJT74447"/>
    <property type="gene ID" value="GGTG_08287"/>
</dbReference>
<dbReference type="GeneID" id="20348745"/>
<sequence>MAPPQGARTSLVGDVQPLPVIVEDEPGGHDAAAPAIPPRSARRSVQGGSSRSGYRILPPLLPSPSPASHDGSGRGWERQQRQEQSCPPPPSFAHAGKRRMRDELAEHKAELGGGSSDVVEVEPGRRPWLARRGDWCRACLAALALVLTILGVGLGVGLGLRPGQRNEARPSPVPPGGVDQFPAMLFPAGSYSFTGALTGVVSNCTVEPAAFGCYPFSTYNRSSPNTSATTFQWVIRPLGGLHYSISSSANPFAPRFANVSARLVDVGTTSERFAFNFTFSKAFAPTKRLTGGQGGGGAAATMCWYNSTVVEATVWTRELASYQTGVADAPQPVNATWNFDPWPFRFNMTQRQVAGANVPDCRDFDGRPVAPGLGAAPETGGGCACLYQNFDLG</sequence>
<feature type="compositionally biased region" description="Basic and acidic residues" evidence="1">
    <location>
        <begin position="71"/>
        <end position="81"/>
    </location>
</feature>
<dbReference type="STRING" id="644352.J3P451"/>
<evidence type="ECO:0000313" key="3">
    <source>
        <dbReference type="EMBL" id="EJT74447.1"/>
    </source>
</evidence>
<dbReference type="RefSeq" id="XP_009224391.1">
    <property type="nucleotide sequence ID" value="XM_009226127.1"/>
</dbReference>
<dbReference type="eggNOG" id="ENOG502SE67">
    <property type="taxonomic scope" value="Eukaryota"/>
</dbReference>
<reference evidence="4" key="5">
    <citation type="submission" date="2018-04" db="UniProtKB">
        <authorList>
            <consortium name="EnsemblFungi"/>
        </authorList>
    </citation>
    <scope>IDENTIFICATION</scope>
    <source>
        <strain evidence="4">R3-111a-1</strain>
    </source>
</reference>
<evidence type="ECO:0000313" key="4">
    <source>
        <dbReference type="EnsemblFungi" id="EJT74447"/>
    </source>
</evidence>
<dbReference type="OrthoDB" id="5296155at2759"/>
<gene>
    <name evidence="4" type="primary">20348745</name>
    <name evidence="3" type="ORF">GGTG_08287</name>
</gene>
<keyword evidence="2" id="KW-0812">Transmembrane</keyword>
<dbReference type="EMBL" id="GL385398">
    <property type="protein sequence ID" value="EJT74447.1"/>
    <property type="molecule type" value="Genomic_DNA"/>
</dbReference>
<evidence type="ECO:0000313" key="5">
    <source>
        <dbReference type="Proteomes" id="UP000006039"/>
    </source>
</evidence>
<reference evidence="5" key="1">
    <citation type="submission" date="2010-07" db="EMBL/GenBank/DDBJ databases">
        <title>The genome sequence of Gaeumannomyces graminis var. tritici strain R3-111a-1.</title>
        <authorList>
            <consortium name="The Broad Institute Genome Sequencing Platform"/>
            <person name="Ma L.-J."/>
            <person name="Dead R."/>
            <person name="Young S."/>
            <person name="Zeng Q."/>
            <person name="Koehrsen M."/>
            <person name="Alvarado L."/>
            <person name="Berlin A."/>
            <person name="Chapman S.B."/>
            <person name="Chen Z."/>
            <person name="Freedman E."/>
            <person name="Gellesch M."/>
            <person name="Goldberg J."/>
            <person name="Griggs A."/>
            <person name="Gujja S."/>
            <person name="Heilman E.R."/>
            <person name="Heiman D."/>
            <person name="Hepburn T."/>
            <person name="Howarth C."/>
            <person name="Jen D."/>
            <person name="Larson L."/>
            <person name="Mehta T."/>
            <person name="Neiman D."/>
            <person name="Pearson M."/>
            <person name="Roberts A."/>
            <person name="Saif S."/>
            <person name="Shea T."/>
            <person name="Shenoy N."/>
            <person name="Sisk P."/>
            <person name="Stolte C."/>
            <person name="Sykes S."/>
            <person name="Walk T."/>
            <person name="White J."/>
            <person name="Yandava C."/>
            <person name="Haas B."/>
            <person name="Nusbaum C."/>
            <person name="Birren B."/>
        </authorList>
    </citation>
    <scope>NUCLEOTIDE SEQUENCE [LARGE SCALE GENOMIC DNA]</scope>
    <source>
        <strain evidence="5">R3-111a-1</strain>
    </source>
</reference>
<dbReference type="HOGENOM" id="CLU_578836_0_0_1"/>
<organism evidence="3">
    <name type="scientific">Gaeumannomyces tritici (strain R3-111a-1)</name>
    <name type="common">Wheat and barley take-all root rot fungus</name>
    <name type="synonym">Gaeumannomyces graminis var. tritici</name>
    <dbReference type="NCBI Taxonomy" id="644352"/>
    <lineage>
        <taxon>Eukaryota</taxon>
        <taxon>Fungi</taxon>
        <taxon>Dikarya</taxon>
        <taxon>Ascomycota</taxon>
        <taxon>Pezizomycotina</taxon>
        <taxon>Sordariomycetes</taxon>
        <taxon>Sordariomycetidae</taxon>
        <taxon>Magnaporthales</taxon>
        <taxon>Magnaporthaceae</taxon>
        <taxon>Gaeumannomyces</taxon>
    </lineage>
</organism>
<feature type="transmembrane region" description="Helical" evidence="2">
    <location>
        <begin position="135"/>
        <end position="160"/>
    </location>
</feature>
<feature type="region of interest" description="Disordered" evidence="1">
    <location>
        <begin position="1"/>
        <end position="100"/>
    </location>
</feature>
<reference evidence="3" key="3">
    <citation type="submission" date="2010-09" db="EMBL/GenBank/DDBJ databases">
        <title>Annotation of Gaeumannomyces graminis var. tritici R3-111a-1.</title>
        <authorList>
            <consortium name="The Broad Institute Genome Sequencing Platform"/>
            <person name="Ma L.-J."/>
            <person name="Dead R."/>
            <person name="Young S.K."/>
            <person name="Zeng Q."/>
            <person name="Gargeya S."/>
            <person name="Fitzgerald M."/>
            <person name="Haas B."/>
            <person name="Abouelleil A."/>
            <person name="Alvarado L."/>
            <person name="Arachchi H.M."/>
            <person name="Berlin A."/>
            <person name="Brown A."/>
            <person name="Chapman S.B."/>
            <person name="Chen Z."/>
            <person name="Dunbar C."/>
            <person name="Freedman E."/>
            <person name="Gearin G."/>
            <person name="Gellesch M."/>
            <person name="Goldberg J."/>
            <person name="Griggs A."/>
            <person name="Gujja S."/>
            <person name="Heiman D."/>
            <person name="Howarth C."/>
            <person name="Larson L."/>
            <person name="Lui A."/>
            <person name="MacDonald P.J.P."/>
            <person name="Mehta T."/>
            <person name="Montmayeur A."/>
            <person name="Murphy C."/>
            <person name="Neiman D."/>
            <person name="Pearson M."/>
            <person name="Priest M."/>
            <person name="Roberts A."/>
            <person name="Saif S."/>
            <person name="Shea T."/>
            <person name="Shenoy N."/>
            <person name="Sisk P."/>
            <person name="Stolte C."/>
            <person name="Sykes S."/>
            <person name="Yandava C."/>
            <person name="Wortman J."/>
            <person name="Nusbaum C."/>
            <person name="Birren B."/>
        </authorList>
    </citation>
    <scope>NUCLEOTIDE SEQUENCE</scope>
    <source>
        <strain evidence="3">R3-111a-1</strain>
    </source>
</reference>
<dbReference type="VEuPathDB" id="FungiDB:GGTG_08287"/>
<reference evidence="3" key="2">
    <citation type="submission" date="2010-07" db="EMBL/GenBank/DDBJ databases">
        <authorList>
            <consortium name="The Broad Institute Genome Sequencing Platform"/>
            <consortium name="Broad Institute Genome Sequencing Center for Infectious Disease"/>
            <person name="Ma L.-J."/>
            <person name="Dead R."/>
            <person name="Young S."/>
            <person name="Zeng Q."/>
            <person name="Koehrsen M."/>
            <person name="Alvarado L."/>
            <person name="Berlin A."/>
            <person name="Chapman S.B."/>
            <person name="Chen Z."/>
            <person name="Freedman E."/>
            <person name="Gellesch M."/>
            <person name="Goldberg J."/>
            <person name="Griggs A."/>
            <person name="Gujja S."/>
            <person name="Heilman E.R."/>
            <person name="Heiman D."/>
            <person name="Hepburn T."/>
            <person name="Howarth C."/>
            <person name="Jen D."/>
            <person name="Larson L."/>
            <person name="Mehta T."/>
            <person name="Neiman D."/>
            <person name="Pearson M."/>
            <person name="Roberts A."/>
            <person name="Saif S."/>
            <person name="Shea T."/>
            <person name="Shenoy N."/>
            <person name="Sisk P."/>
            <person name="Stolte C."/>
            <person name="Sykes S."/>
            <person name="Walk T."/>
            <person name="White J."/>
            <person name="Yandava C."/>
            <person name="Haas B."/>
            <person name="Nusbaum C."/>
            <person name="Birren B."/>
        </authorList>
    </citation>
    <scope>NUCLEOTIDE SEQUENCE</scope>
    <source>
        <strain evidence="3">R3-111a-1</strain>
    </source>
</reference>
<keyword evidence="5" id="KW-1185">Reference proteome</keyword>
<keyword evidence="2" id="KW-0472">Membrane</keyword>
<dbReference type="Proteomes" id="UP000006039">
    <property type="component" value="Unassembled WGS sequence"/>
</dbReference>
<dbReference type="AlphaFoldDB" id="J3P451"/>
<proteinExistence type="predicted"/>
<evidence type="ECO:0000256" key="2">
    <source>
        <dbReference type="SAM" id="Phobius"/>
    </source>
</evidence>
<evidence type="ECO:0000256" key="1">
    <source>
        <dbReference type="SAM" id="MobiDB-lite"/>
    </source>
</evidence>
<protein>
    <recommendedName>
        <fullName evidence="6">Tat pathway signal sequence</fullName>
    </recommendedName>
</protein>
<accession>J3P451</accession>
<keyword evidence="2" id="KW-1133">Transmembrane helix</keyword>
<name>J3P451_GAET3</name>
<feature type="compositionally biased region" description="Low complexity" evidence="1">
    <location>
        <begin position="43"/>
        <end position="58"/>
    </location>
</feature>
<reference evidence="4" key="4">
    <citation type="journal article" date="2015" name="G3 (Bethesda)">
        <title>Genome sequences of three phytopathogenic species of the Magnaporthaceae family of fungi.</title>
        <authorList>
            <person name="Okagaki L.H."/>
            <person name="Nunes C.C."/>
            <person name="Sailsbery J."/>
            <person name="Clay B."/>
            <person name="Brown D."/>
            <person name="John T."/>
            <person name="Oh Y."/>
            <person name="Young N."/>
            <person name="Fitzgerald M."/>
            <person name="Haas B.J."/>
            <person name="Zeng Q."/>
            <person name="Young S."/>
            <person name="Adiconis X."/>
            <person name="Fan L."/>
            <person name="Levin J.Z."/>
            <person name="Mitchell T.K."/>
            <person name="Okubara P.A."/>
            <person name="Farman M.L."/>
            <person name="Kohn L.M."/>
            <person name="Birren B."/>
            <person name="Ma L.-J."/>
            <person name="Dean R.A."/>
        </authorList>
    </citation>
    <scope>NUCLEOTIDE SEQUENCE</scope>
    <source>
        <strain evidence="4">R3-111a-1</strain>
    </source>
</reference>